<dbReference type="GO" id="GO:0015948">
    <property type="term" value="P:methanogenesis"/>
    <property type="evidence" value="ECO:0007669"/>
    <property type="project" value="InterPro"/>
</dbReference>
<name>A0A3G1KZT4_FORW1</name>
<dbReference type="KEGG" id="fwa:DCMF_25995"/>
<keyword evidence="1" id="KW-0808">Transferase</keyword>
<dbReference type="OrthoDB" id="2080895at2"/>
<dbReference type="Proteomes" id="UP000323521">
    <property type="component" value="Chromosome"/>
</dbReference>
<proteinExistence type="predicted"/>
<accession>A0A3G1KZT4</accession>
<dbReference type="EMBL" id="CP017634">
    <property type="protein sequence ID" value="ATW27745.1"/>
    <property type="molecule type" value="Genomic_DNA"/>
</dbReference>
<evidence type="ECO:0000313" key="1">
    <source>
        <dbReference type="EMBL" id="ATW27745.1"/>
    </source>
</evidence>
<sequence>MEKIMTFMGDGSRIFMNAAEIRADLESGTADAADRGKIPELTEDEINHLFDIITAKSKVVGVENGKEIVTTTDSGIKIPMQGFVPVDRSTNAQIHERVLCSDTFELSHIDYSFKQIKTILPTEQSVLEYTQMNMTAPVLYGAMPNLGLYTVPDGPVANWNELLPQGEIQAALAAQEEAVEYAVKDMVFVSGGMFDAGADGIDFDTVGASGDADFLAALKATQILREKYPDYAVEMGMAGEFVLGIHGDLYFGPDRLAGLYPHQQVRVAEKAGVTIFGPVVNTNSLRSFPWNIARVCTFIKACAEAARIPIHPNVGMGVGGIPLTLKVPVELATRAVKAIVEIGKADGL</sequence>
<protein>
    <submittedName>
        <fullName evidence="1">Dimethylamine methyltransferase</fullName>
    </submittedName>
</protein>
<reference evidence="1 2" key="1">
    <citation type="submission" date="2016-10" db="EMBL/GenBank/DDBJ databases">
        <title>Complete Genome Sequence of Peptococcaceae strain DCMF.</title>
        <authorList>
            <person name="Edwards R.J."/>
            <person name="Holland S.I."/>
            <person name="Deshpande N.P."/>
            <person name="Wong Y.K."/>
            <person name="Ertan H."/>
            <person name="Manefield M."/>
            <person name="Russell T.L."/>
            <person name="Lee M.J."/>
        </authorList>
    </citation>
    <scope>NUCLEOTIDE SEQUENCE [LARGE SCALE GENOMIC DNA]</scope>
    <source>
        <strain evidence="1 2">DCMF</strain>
    </source>
</reference>
<evidence type="ECO:0000313" key="2">
    <source>
        <dbReference type="Proteomes" id="UP000323521"/>
    </source>
</evidence>
<dbReference type="AlphaFoldDB" id="A0A3G1KZT4"/>
<dbReference type="GO" id="GO:0008168">
    <property type="term" value="F:methyltransferase activity"/>
    <property type="evidence" value="ECO:0007669"/>
    <property type="project" value="UniProtKB-KW"/>
</dbReference>
<dbReference type="InterPro" id="IPR012653">
    <property type="entry name" value="Dimeth_MeTrfase_MtbB"/>
</dbReference>
<gene>
    <name evidence="1" type="ORF">DCMF_25995</name>
</gene>
<keyword evidence="1" id="KW-0489">Methyltransferase</keyword>
<organism evidence="1 2">
    <name type="scientific">Formimonas warabiya</name>
    <dbReference type="NCBI Taxonomy" id="1761012"/>
    <lineage>
        <taxon>Bacteria</taxon>
        <taxon>Bacillati</taxon>
        <taxon>Bacillota</taxon>
        <taxon>Clostridia</taxon>
        <taxon>Eubacteriales</taxon>
        <taxon>Peptococcaceae</taxon>
        <taxon>Candidatus Formimonas</taxon>
    </lineage>
</organism>
<dbReference type="GO" id="GO:0032259">
    <property type="term" value="P:methylation"/>
    <property type="evidence" value="ECO:0007669"/>
    <property type="project" value="UniProtKB-KW"/>
</dbReference>
<keyword evidence="2" id="KW-1185">Reference proteome</keyword>
<dbReference type="Pfam" id="PF09505">
    <property type="entry name" value="Dimeth_Pyl"/>
    <property type="match status" value="1"/>
</dbReference>